<dbReference type="Proteomes" id="UP000036780">
    <property type="component" value="Unassembled WGS sequence"/>
</dbReference>
<dbReference type="GO" id="GO:0006777">
    <property type="term" value="P:Mo-molybdopterin cofactor biosynthetic process"/>
    <property type="evidence" value="ECO:0007669"/>
    <property type="project" value="UniProtKB-KW"/>
</dbReference>
<evidence type="ECO:0000256" key="8">
    <source>
        <dbReference type="ARBA" id="ARBA00026066"/>
    </source>
</evidence>
<evidence type="ECO:0000256" key="5">
    <source>
        <dbReference type="ARBA" id="ARBA00022679"/>
    </source>
</evidence>
<evidence type="ECO:0000256" key="11">
    <source>
        <dbReference type="ARBA" id="ARBA00030781"/>
    </source>
</evidence>
<comment type="caution">
    <text evidence="14">The sequence shown here is derived from an EMBL/GenBank/DDBJ whole genome shotgun (WGS) entry which is preliminary data.</text>
</comment>
<dbReference type="InterPro" id="IPR036563">
    <property type="entry name" value="MoaE_sf"/>
</dbReference>
<evidence type="ECO:0000313" key="14">
    <source>
        <dbReference type="EMBL" id="KNE20664.1"/>
    </source>
</evidence>
<reference evidence="15" key="1">
    <citation type="submission" date="2015-07" db="EMBL/GenBank/DDBJ databases">
        <title>Fjat-10053 dsm26.</title>
        <authorList>
            <person name="Liu B."/>
            <person name="Wang J."/>
            <person name="Zhu Y."/>
            <person name="Liu G."/>
            <person name="Chen Q."/>
            <person name="Chen Z."/>
            <person name="Lan J."/>
            <person name="Che J."/>
            <person name="Ge C."/>
            <person name="Shi H."/>
            <person name="Pan Z."/>
            <person name="Liu X."/>
        </authorList>
    </citation>
    <scope>NUCLEOTIDE SEQUENCE [LARGE SCALE GENOMIC DNA]</scope>
    <source>
        <strain evidence="15">DSM 26</strain>
    </source>
</reference>
<dbReference type="OrthoDB" id="9803224at2"/>
<dbReference type="PANTHER" id="PTHR23404">
    <property type="entry name" value="MOLYBDOPTERIN SYNTHASE RELATED"/>
    <property type="match status" value="1"/>
</dbReference>
<evidence type="ECO:0000256" key="12">
    <source>
        <dbReference type="ARBA" id="ARBA00032474"/>
    </source>
</evidence>
<proteinExistence type="inferred from homology"/>
<sequence length="155" mass="17771">MELARRRFIVIKPFAIVTEPIEVQAYMDYVLHPAAGAVTVFTGNVREWTHGIRTLYLSYQAYIPMAEKKLAEIGSEMEANWPGIKVAIVHRIGELHISDIAVLIAVSSPHRKAAYEANEYAINRIKQIVPIWKKEIWENGEQWIGVQKKYPVNEQ</sequence>
<organism evidence="14 15">
    <name type="scientific">Virgibacillus pantothenticus</name>
    <dbReference type="NCBI Taxonomy" id="1473"/>
    <lineage>
        <taxon>Bacteria</taxon>
        <taxon>Bacillati</taxon>
        <taxon>Bacillota</taxon>
        <taxon>Bacilli</taxon>
        <taxon>Bacillales</taxon>
        <taxon>Bacillaceae</taxon>
        <taxon>Virgibacillus</taxon>
    </lineage>
</organism>
<dbReference type="GO" id="GO:0030366">
    <property type="term" value="F:molybdopterin synthase activity"/>
    <property type="evidence" value="ECO:0007669"/>
    <property type="project" value="UniProtKB-EC"/>
</dbReference>
<comment type="subunit">
    <text evidence="8">Heterotetramer of 2 MoaD subunits and 2 MoaE subunits. Also stable as homodimer. The enzyme changes between these two forms during catalysis.</text>
</comment>
<comment type="function">
    <text evidence="7">Converts molybdopterin precursor Z into molybdopterin. This requires the incorporation of two sulfur atoms into precursor Z to generate a dithiolene group. The sulfur is provided by MoaD.</text>
</comment>
<comment type="pathway">
    <text evidence="1">Cofactor biosynthesis; molybdopterin biosynthesis.</text>
</comment>
<evidence type="ECO:0000256" key="13">
    <source>
        <dbReference type="ARBA" id="ARBA00049878"/>
    </source>
</evidence>
<gene>
    <name evidence="14" type="ORF">AFK71_20180</name>
</gene>
<evidence type="ECO:0000256" key="4">
    <source>
        <dbReference type="ARBA" id="ARBA00013858"/>
    </source>
</evidence>
<keyword evidence="15" id="KW-1185">Reference proteome</keyword>
<evidence type="ECO:0000256" key="7">
    <source>
        <dbReference type="ARBA" id="ARBA00025448"/>
    </source>
</evidence>
<evidence type="ECO:0000256" key="10">
    <source>
        <dbReference type="ARBA" id="ARBA00030407"/>
    </source>
</evidence>
<dbReference type="AlphaFoldDB" id="A0A0L0QQ26"/>
<accession>A0A0L0QQ26</accession>
<comment type="similarity">
    <text evidence="2">Belongs to the MoaE family.</text>
</comment>
<dbReference type="EC" id="2.8.1.12" evidence="3"/>
<protein>
    <recommendedName>
        <fullName evidence="4">Molybdopterin synthase catalytic subunit</fullName>
        <ecNumber evidence="3">2.8.1.12</ecNumber>
    </recommendedName>
    <alternativeName>
        <fullName evidence="11">MPT synthase subunit 2</fullName>
    </alternativeName>
    <alternativeName>
        <fullName evidence="9">Molybdenum cofactor biosynthesis protein E</fullName>
    </alternativeName>
    <alternativeName>
        <fullName evidence="10">Molybdopterin-converting factor large subunit</fullName>
    </alternativeName>
    <alternativeName>
        <fullName evidence="12">Molybdopterin-converting factor subunit 2</fullName>
    </alternativeName>
</protein>
<dbReference type="PATRIC" id="fig|1473.5.peg.2784"/>
<keyword evidence="6" id="KW-0501">Molybdenum cofactor biosynthesis</keyword>
<evidence type="ECO:0000256" key="1">
    <source>
        <dbReference type="ARBA" id="ARBA00005046"/>
    </source>
</evidence>
<name>A0A0L0QQ26_VIRPA</name>
<dbReference type="InterPro" id="IPR003448">
    <property type="entry name" value="Mopterin_biosynth_MoaE"/>
</dbReference>
<dbReference type="FunFam" id="3.90.1170.40:FF:000003">
    <property type="entry name" value="Molybdopterin converting factor subunit 2"/>
    <property type="match status" value="1"/>
</dbReference>
<dbReference type="Pfam" id="PF02391">
    <property type="entry name" value="MoaE"/>
    <property type="match status" value="1"/>
</dbReference>
<dbReference type="SUPFAM" id="SSF54690">
    <property type="entry name" value="Molybdopterin synthase subunit MoaE"/>
    <property type="match status" value="1"/>
</dbReference>
<evidence type="ECO:0000313" key="15">
    <source>
        <dbReference type="Proteomes" id="UP000036780"/>
    </source>
</evidence>
<dbReference type="EMBL" id="LGTO01000007">
    <property type="protein sequence ID" value="KNE20664.1"/>
    <property type="molecule type" value="Genomic_DNA"/>
</dbReference>
<keyword evidence="5" id="KW-0808">Transferase</keyword>
<evidence type="ECO:0000256" key="2">
    <source>
        <dbReference type="ARBA" id="ARBA00005426"/>
    </source>
</evidence>
<dbReference type="CDD" id="cd00756">
    <property type="entry name" value="MoaE"/>
    <property type="match status" value="1"/>
</dbReference>
<evidence type="ECO:0000256" key="3">
    <source>
        <dbReference type="ARBA" id="ARBA00011950"/>
    </source>
</evidence>
<comment type="catalytic activity">
    <reaction evidence="13">
        <text>2 [molybdopterin-synthase sulfur-carrier protein]-C-terminal-Gly-aminoethanethioate + cyclic pyranopterin phosphate + H2O = molybdopterin + 2 [molybdopterin-synthase sulfur-carrier protein]-C-terminal Gly-Gly + 2 H(+)</text>
        <dbReference type="Rhea" id="RHEA:26333"/>
        <dbReference type="Rhea" id="RHEA-COMP:12202"/>
        <dbReference type="Rhea" id="RHEA-COMP:19907"/>
        <dbReference type="ChEBI" id="CHEBI:15377"/>
        <dbReference type="ChEBI" id="CHEBI:15378"/>
        <dbReference type="ChEBI" id="CHEBI:58698"/>
        <dbReference type="ChEBI" id="CHEBI:59648"/>
        <dbReference type="ChEBI" id="CHEBI:90778"/>
        <dbReference type="ChEBI" id="CHEBI:232372"/>
        <dbReference type="EC" id="2.8.1.12"/>
    </reaction>
</comment>
<dbReference type="Gene3D" id="3.90.1170.40">
    <property type="entry name" value="Molybdopterin biosynthesis MoaE subunit"/>
    <property type="match status" value="1"/>
</dbReference>
<evidence type="ECO:0000256" key="9">
    <source>
        <dbReference type="ARBA" id="ARBA00029745"/>
    </source>
</evidence>
<evidence type="ECO:0000256" key="6">
    <source>
        <dbReference type="ARBA" id="ARBA00023150"/>
    </source>
</evidence>